<evidence type="ECO:0000313" key="2">
    <source>
        <dbReference type="EMBL" id="CAD9712321.1"/>
    </source>
</evidence>
<accession>A0A7S2SXF7</accession>
<evidence type="ECO:0000256" key="1">
    <source>
        <dbReference type="SAM" id="SignalP"/>
    </source>
</evidence>
<dbReference type="Gene3D" id="3.30.70.80">
    <property type="entry name" value="Peptidase S8 propeptide/proteinase inhibitor I9"/>
    <property type="match status" value="1"/>
</dbReference>
<dbReference type="AlphaFoldDB" id="A0A7S2SXF7"/>
<dbReference type="EMBL" id="HBHL01002054">
    <property type="protein sequence ID" value="CAD9712321.1"/>
    <property type="molecule type" value="Transcribed_RNA"/>
</dbReference>
<protein>
    <submittedName>
        <fullName evidence="2">Uncharacterized protein</fullName>
    </submittedName>
</protein>
<proteinExistence type="predicted"/>
<sequence>MRSRRGVAVAVAVAVAFFVLFFASTCVAQQAGTGGGRLRVGARQARFSRAATSSSSPSLRRGTRQTARFYCNNEVLQARSGGNDFIVNLKPGYEVEEVVGSLGTYPENLQRFETLGNMFAATLSQGDVISLLRNEAVDYVECDAKVSIGRK</sequence>
<organism evidence="2">
    <name type="scientific">Chloropicon primus</name>
    <dbReference type="NCBI Taxonomy" id="1764295"/>
    <lineage>
        <taxon>Eukaryota</taxon>
        <taxon>Viridiplantae</taxon>
        <taxon>Chlorophyta</taxon>
        <taxon>Chloropicophyceae</taxon>
        <taxon>Chloropicales</taxon>
        <taxon>Chloropicaceae</taxon>
        <taxon>Chloropicon</taxon>
    </lineage>
</organism>
<reference evidence="2" key="1">
    <citation type="submission" date="2021-01" db="EMBL/GenBank/DDBJ databases">
        <authorList>
            <person name="Corre E."/>
            <person name="Pelletier E."/>
            <person name="Niang G."/>
            <person name="Scheremetjew M."/>
            <person name="Finn R."/>
            <person name="Kale V."/>
            <person name="Holt S."/>
            <person name="Cochrane G."/>
            <person name="Meng A."/>
            <person name="Brown T."/>
            <person name="Cohen L."/>
        </authorList>
    </citation>
    <scope>NUCLEOTIDE SEQUENCE</scope>
    <source>
        <strain evidence="2">CCMP1205</strain>
    </source>
</reference>
<feature type="signal peptide" evidence="1">
    <location>
        <begin position="1"/>
        <end position="28"/>
    </location>
</feature>
<keyword evidence="1" id="KW-0732">Signal</keyword>
<name>A0A7S2SXF7_9CHLO</name>
<gene>
    <name evidence="2" type="ORF">CPRI1469_LOCUS1162</name>
</gene>
<feature type="chain" id="PRO_5030885542" evidence="1">
    <location>
        <begin position="29"/>
        <end position="151"/>
    </location>
</feature>
<dbReference type="InterPro" id="IPR037045">
    <property type="entry name" value="S8pro/Inhibitor_I9_sf"/>
</dbReference>